<dbReference type="AlphaFoldDB" id="A0A4Q0S9M1"/>
<evidence type="ECO:0000256" key="1">
    <source>
        <dbReference type="SAM" id="MobiDB-lite"/>
    </source>
</evidence>
<feature type="region of interest" description="Disordered" evidence="1">
    <location>
        <begin position="63"/>
        <end position="84"/>
    </location>
</feature>
<sequence length="107" mass="12147">MRDFHMLKIALALAASAAALTTTPLAVPANAQGFKMAQGVDVQIGRDREDRYYRDRDYRDRDRYDRDTTVGVGPGGVTVGPRQRCRTETVTVERDGRMVTRRERRCD</sequence>
<name>A0A4Q0S9M1_9BRAD</name>
<dbReference type="EMBL" id="LBJM01000082">
    <property type="protein sequence ID" value="RXH33660.1"/>
    <property type="molecule type" value="Genomic_DNA"/>
</dbReference>
<comment type="caution">
    <text evidence="3">The sequence shown here is derived from an EMBL/GenBank/DDBJ whole genome shotgun (WGS) entry which is preliminary data.</text>
</comment>
<feature type="signal peptide" evidence="2">
    <location>
        <begin position="1"/>
        <end position="26"/>
    </location>
</feature>
<reference evidence="3 4" key="1">
    <citation type="submission" date="2015-04" db="EMBL/GenBank/DDBJ databases">
        <title>Comparative genomics of rhizobia nodulating Arachis hypogaea in China.</title>
        <authorList>
            <person name="Li Y."/>
        </authorList>
    </citation>
    <scope>NUCLEOTIDE SEQUENCE [LARGE SCALE GENOMIC DNA]</scope>
    <source>
        <strain evidence="3 4">CCBAU 51787</strain>
    </source>
</reference>
<keyword evidence="2" id="KW-0732">Signal</keyword>
<feature type="chain" id="PRO_5020689387" evidence="2">
    <location>
        <begin position="27"/>
        <end position="107"/>
    </location>
</feature>
<gene>
    <name evidence="3" type="ORF">XH94_29765</name>
</gene>
<proteinExistence type="predicted"/>
<protein>
    <submittedName>
        <fullName evidence="3">Uncharacterized protein</fullName>
    </submittedName>
</protein>
<dbReference type="Proteomes" id="UP000290565">
    <property type="component" value="Unassembled WGS sequence"/>
</dbReference>
<evidence type="ECO:0000313" key="3">
    <source>
        <dbReference type="EMBL" id="RXH33660.1"/>
    </source>
</evidence>
<accession>A0A4Q0S9M1</accession>
<evidence type="ECO:0000313" key="4">
    <source>
        <dbReference type="Proteomes" id="UP000290565"/>
    </source>
</evidence>
<evidence type="ECO:0000256" key="2">
    <source>
        <dbReference type="SAM" id="SignalP"/>
    </source>
</evidence>
<organism evidence="3 4">
    <name type="scientific">Bradyrhizobium zhanjiangense</name>
    <dbReference type="NCBI Taxonomy" id="1325107"/>
    <lineage>
        <taxon>Bacteria</taxon>
        <taxon>Pseudomonadati</taxon>
        <taxon>Pseudomonadota</taxon>
        <taxon>Alphaproteobacteria</taxon>
        <taxon>Hyphomicrobiales</taxon>
        <taxon>Nitrobacteraceae</taxon>
        <taxon>Bradyrhizobium</taxon>
    </lineage>
</organism>